<name>A0AAN6PMK0_9PEZI</name>
<dbReference type="Gene3D" id="3.40.50.150">
    <property type="entry name" value="Vaccinia Virus protein VP39"/>
    <property type="match status" value="1"/>
</dbReference>
<organism evidence="2 3">
    <name type="scientific">Parachaetomium inaequale</name>
    <dbReference type="NCBI Taxonomy" id="2588326"/>
    <lineage>
        <taxon>Eukaryota</taxon>
        <taxon>Fungi</taxon>
        <taxon>Dikarya</taxon>
        <taxon>Ascomycota</taxon>
        <taxon>Pezizomycotina</taxon>
        <taxon>Sordariomycetes</taxon>
        <taxon>Sordariomycetidae</taxon>
        <taxon>Sordariales</taxon>
        <taxon>Chaetomiaceae</taxon>
        <taxon>Parachaetomium</taxon>
    </lineage>
</organism>
<dbReference type="Pfam" id="PF13847">
    <property type="entry name" value="Methyltransf_31"/>
    <property type="match status" value="1"/>
</dbReference>
<protein>
    <submittedName>
        <fullName evidence="2">SAM-dependent methyltransferase</fullName>
    </submittedName>
</protein>
<dbReference type="GO" id="GO:0032259">
    <property type="term" value="P:methylation"/>
    <property type="evidence" value="ECO:0007669"/>
    <property type="project" value="UniProtKB-KW"/>
</dbReference>
<sequence length="250" mass="27866">MADDALAEARYAKLTWNAPLSEQHADELLTHLDTRPDTSLVDLGCGWGELLLRAAWRATGAATTAQPITATFTGVDTDASGLARGRRAAERRALQQHVSFLEQPADAWREPRDRAICIGSSHTLGGSKAMLERLAEVVPHGGRVLVGDMCWERTPTEAAHAMFGDEVPLLADFVAMCRETGWEVLHLSTSDQREWDDFESRHRAGLREWLLTNPDSPKAKEVREQQDERERDYVGTYRGVLGFVYLVLGR</sequence>
<dbReference type="GO" id="GO:0008168">
    <property type="term" value="F:methyltransferase activity"/>
    <property type="evidence" value="ECO:0007669"/>
    <property type="project" value="UniProtKB-KW"/>
</dbReference>
<dbReference type="EMBL" id="MU854361">
    <property type="protein sequence ID" value="KAK4041245.1"/>
    <property type="molecule type" value="Genomic_DNA"/>
</dbReference>
<reference evidence="3" key="1">
    <citation type="journal article" date="2023" name="Mol. Phylogenet. Evol.">
        <title>Genome-scale phylogeny and comparative genomics of the fungal order Sordariales.</title>
        <authorList>
            <person name="Hensen N."/>
            <person name="Bonometti L."/>
            <person name="Westerberg I."/>
            <person name="Brannstrom I.O."/>
            <person name="Guillou S."/>
            <person name="Cros-Aarteil S."/>
            <person name="Calhoun S."/>
            <person name="Haridas S."/>
            <person name="Kuo A."/>
            <person name="Mondo S."/>
            <person name="Pangilinan J."/>
            <person name="Riley R."/>
            <person name="LaButti K."/>
            <person name="Andreopoulos B."/>
            <person name="Lipzen A."/>
            <person name="Chen C."/>
            <person name="Yan M."/>
            <person name="Daum C."/>
            <person name="Ng V."/>
            <person name="Clum A."/>
            <person name="Steindorff A."/>
            <person name="Ohm R.A."/>
            <person name="Martin F."/>
            <person name="Silar P."/>
            <person name="Natvig D.O."/>
            <person name="Lalanne C."/>
            <person name="Gautier V."/>
            <person name="Ament-Velasquez S.L."/>
            <person name="Kruys A."/>
            <person name="Hutchinson M.I."/>
            <person name="Powell A.J."/>
            <person name="Barry K."/>
            <person name="Miller A.N."/>
            <person name="Grigoriev I.V."/>
            <person name="Debuchy R."/>
            <person name="Gladieux P."/>
            <person name="Hiltunen Thoren M."/>
            <person name="Johannesson H."/>
        </authorList>
    </citation>
    <scope>NUCLEOTIDE SEQUENCE [LARGE SCALE GENOMIC DNA]</scope>
    <source>
        <strain evidence="3">CBS 284.82</strain>
    </source>
</reference>
<dbReference type="InterPro" id="IPR025714">
    <property type="entry name" value="Methyltranfer_dom"/>
</dbReference>
<comment type="caution">
    <text evidence="2">The sequence shown here is derived from an EMBL/GenBank/DDBJ whole genome shotgun (WGS) entry which is preliminary data.</text>
</comment>
<evidence type="ECO:0000313" key="2">
    <source>
        <dbReference type="EMBL" id="KAK4041245.1"/>
    </source>
</evidence>
<keyword evidence="3" id="KW-1185">Reference proteome</keyword>
<dbReference type="AlphaFoldDB" id="A0AAN6PMK0"/>
<accession>A0AAN6PMK0</accession>
<evidence type="ECO:0000259" key="1">
    <source>
        <dbReference type="Pfam" id="PF13847"/>
    </source>
</evidence>
<feature type="domain" description="Methyltransferase" evidence="1">
    <location>
        <begin position="37"/>
        <end position="159"/>
    </location>
</feature>
<dbReference type="InterPro" id="IPR029063">
    <property type="entry name" value="SAM-dependent_MTases_sf"/>
</dbReference>
<keyword evidence="2" id="KW-0489">Methyltransferase</keyword>
<dbReference type="SUPFAM" id="SSF53335">
    <property type="entry name" value="S-adenosyl-L-methionine-dependent methyltransferases"/>
    <property type="match status" value="1"/>
</dbReference>
<evidence type="ECO:0000313" key="3">
    <source>
        <dbReference type="Proteomes" id="UP001303115"/>
    </source>
</evidence>
<proteinExistence type="predicted"/>
<keyword evidence="2" id="KW-0808">Transferase</keyword>
<gene>
    <name evidence="2" type="ORF">C8A01DRAFT_45590</name>
</gene>
<dbReference type="Proteomes" id="UP001303115">
    <property type="component" value="Unassembled WGS sequence"/>
</dbReference>
<dbReference type="CDD" id="cd02440">
    <property type="entry name" value="AdoMet_MTases"/>
    <property type="match status" value="1"/>
</dbReference>